<keyword evidence="2" id="KW-1185">Reference proteome</keyword>
<protein>
    <recommendedName>
        <fullName evidence="3">Aldose 1-epimerase</fullName>
    </recommendedName>
</protein>
<gene>
    <name evidence="1" type="ORF">CY34DRAFT_25113</name>
</gene>
<dbReference type="InterPro" id="IPR011013">
    <property type="entry name" value="Gal_mutarotase_sf_dom"/>
</dbReference>
<dbReference type="Gene3D" id="2.70.98.10">
    <property type="match status" value="1"/>
</dbReference>
<dbReference type="SUPFAM" id="SSF74650">
    <property type="entry name" value="Galactose mutarotase-like"/>
    <property type="match status" value="1"/>
</dbReference>
<dbReference type="GO" id="GO:0030246">
    <property type="term" value="F:carbohydrate binding"/>
    <property type="evidence" value="ECO:0007669"/>
    <property type="project" value="InterPro"/>
</dbReference>
<dbReference type="PANTHER" id="PTHR10091">
    <property type="entry name" value="ALDOSE-1-EPIMERASE"/>
    <property type="match status" value="1"/>
</dbReference>
<dbReference type="InterPro" id="IPR008183">
    <property type="entry name" value="Aldose_1/G6P_1-epimerase"/>
</dbReference>
<dbReference type="HOGENOM" id="CLU_028297_0_0_1"/>
<dbReference type="Proteomes" id="UP000054485">
    <property type="component" value="Unassembled WGS sequence"/>
</dbReference>
<dbReference type="PANTHER" id="PTHR10091:SF0">
    <property type="entry name" value="GALACTOSE MUTAROTASE"/>
    <property type="match status" value="1"/>
</dbReference>
<dbReference type="InParanoid" id="A0A0D0B7H4"/>
<reference evidence="1 2" key="1">
    <citation type="submission" date="2014-04" db="EMBL/GenBank/DDBJ databases">
        <authorList>
            <consortium name="DOE Joint Genome Institute"/>
            <person name="Kuo A."/>
            <person name="Ruytinx J."/>
            <person name="Rineau F."/>
            <person name="Colpaert J."/>
            <person name="Kohler A."/>
            <person name="Nagy L.G."/>
            <person name="Floudas D."/>
            <person name="Copeland A."/>
            <person name="Barry K.W."/>
            <person name="Cichocki N."/>
            <person name="Veneault-Fourrey C."/>
            <person name="LaButti K."/>
            <person name="Lindquist E.A."/>
            <person name="Lipzen A."/>
            <person name="Lundell T."/>
            <person name="Morin E."/>
            <person name="Murat C."/>
            <person name="Sun H."/>
            <person name="Tunlid A."/>
            <person name="Henrissat B."/>
            <person name="Grigoriev I.V."/>
            <person name="Hibbett D.S."/>
            <person name="Martin F."/>
            <person name="Nordberg H.P."/>
            <person name="Cantor M.N."/>
            <person name="Hua S.X."/>
        </authorList>
    </citation>
    <scope>NUCLEOTIDE SEQUENCE [LARGE SCALE GENOMIC DNA]</scope>
    <source>
        <strain evidence="1 2">UH-Slu-Lm8-n1</strain>
    </source>
</reference>
<organism evidence="1 2">
    <name type="scientific">Suillus luteus UH-Slu-Lm8-n1</name>
    <dbReference type="NCBI Taxonomy" id="930992"/>
    <lineage>
        <taxon>Eukaryota</taxon>
        <taxon>Fungi</taxon>
        <taxon>Dikarya</taxon>
        <taxon>Basidiomycota</taxon>
        <taxon>Agaricomycotina</taxon>
        <taxon>Agaricomycetes</taxon>
        <taxon>Agaricomycetidae</taxon>
        <taxon>Boletales</taxon>
        <taxon>Suillineae</taxon>
        <taxon>Suillaceae</taxon>
        <taxon>Suillus</taxon>
    </lineage>
</organism>
<dbReference type="GO" id="GO:0033499">
    <property type="term" value="P:galactose catabolic process via UDP-galactose, Leloir pathway"/>
    <property type="evidence" value="ECO:0007669"/>
    <property type="project" value="TreeGrafter"/>
</dbReference>
<reference evidence="2" key="2">
    <citation type="submission" date="2015-01" db="EMBL/GenBank/DDBJ databases">
        <title>Evolutionary Origins and Diversification of the Mycorrhizal Mutualists.</title>
        <authorList>
            <consortium name="DOE Joint Genome Institute"/>
            <consortium name="Mycorrhizal Genomics Consortium"/>
            <person name="Kohler A."/>
            <person name="Kuo A."/>
            <person name="Nagy L.G."/>
            <person name="Floudas D."/>
            <person name="Copeland A."/>
            <person name="Barry K.W."/>
            <person name="Cichocki N."/>
            <person name="Veneault-Fourrey C."/>
            <person name="LaButti K."/>
            <person name="Lindquist E.A."/>
            <person name="Lipzen A."/>
            <person name="Lundell T."/>
            <person name="Morin E."/>
            <person name="Murat C."/>
            <person name="Riley R."/>
            <person name="Ohm R."/>
            <person name="Sun H."/>
            <person name="Tunlid A."/>
            <person name="Henrissat B."/>
            <person name="Grigoriev I.V."/>
            <person name="Hibbett D.S."/>
            <person name="Martin F."/>
        </authorList>
    </citation>
    <scope>NUCLEOTIDE SEQUENCE [LARGE SCALE GENOMIC DNA]</scope>
    <source>
        <strain evidence="2">UH-Slu-Lm8-n1</strain>
    </source>
</reference>
<dbReference type="GO" id="GO:0004034">
    <property type="term" value="F:aldose 1-epimerase activity"/>
    <property type="evidence" value="ECO:0007669"/>
    <property type="project" value="TreeGrafter"/>
</dbReference>
<name>A0A0D0B7H4_9AGAM</name>
<evidence type="ECO:0000313" key="2">
    <source>
        <dbReference type="Proteomes" id="UP000054485"/>
    </source>
</evidence>
<dbReference type="EMBL" id="KN835329">
    <property type="protein sequence ID" value="KIK39773.1"/>
    <property type="molecule type" value="Genomic_DNA"/>
</dbReference>
<evidence type="ECO:0008006" key="3">
    <source>
        <dbReference type="Google" id="ProtNLM"/>
    </source>
</evidence>
<dbReference type="AlphaFoldDB" id="A0A0D0B7H4"/>
<dbReference type="OrthoDB" id="274691at2759"/>
<proteinExistence type="predicted"/>
<dbReference type="STRING" id="930992.A0A0D0B7H4"/>
<dbReference type="InterPro" id="IPR014718">
    <property type="entry name" value="GH-type_carb-bd"/>
</dbReference>
<dbReference type="GO" id="GO:0006006">
    <property type="term" value="P:glucose metabolic process"/>
    <property type="evidence" value="ECO:0007669"/>
    <property type="project" value="TreeGrafter"/>
</dbReference>
<dbReference type="Pfam" id="PF01263">
    <property type="entry name" value="Aldose_epim"/>
    <property type="match status" value="1"/>
</dbReference>
<accession>A0A0D0B7H4</accession>
<evidence type="ECO:0000313" key="1">
    <source>
        <dbReference type="EMBL" id="KIK39773.1"/>
    </source>
</evidence>
<sequence length="424" mass="47146">MMEKRYQGEWLSLSSALTPPLAVEILPHGVTIHRIIVQVEGKTHDILIGPENPKDYETFKYTNTIIGRYANRVRVGEHTVKKDGFESSVRPISNESPEVSLHGGLVGFDFAVWQRLSLENAKLFTPAEIRTIQNSSTSEPSDNTAIYAYTSEDGDQGYPGELYLETLVALLPPAQGEKGKVGSIVILYRARLTNEGITPINLTQHWGFNLDASLQEDGSGKDKLSVKNHRLNIRASHTAELLPNSLPSGKYCPVGGTVHEHNDKLIKEGYPNHGYDHYYLLAPRPCEKLVPHRISAKEFDTAKAGVELNIVKEIFESTNEPVVQLKSEKSRLKVDFDSNQAGLMFYTNNHPNKQFRKKIHGGSGIKDDGYINGSAAFLEFHEPLSAFLHPEATPNSTDTLLTSNEIYNNFVRADIFVDSDASAM</sequence>